<dbReference type="RefSeq" id="WP_142007731.1">
    <property type="nucleotide sequence ID" value="NZ_CAJTBP010000001.1"/>
</dbReference>
<keyword evidence="3" id="KW-1185">Reference proteome</keyword>
<evidence type="ECO:0000313" key="3">
    <source>
        <dbReference type="Proteomes" id="UP000318336"/>
    </source>
</evidence>
<feature type="region of interest" description="Disordered" evidence="1">
    <location>
        <begin position="62"/>
        <end position="122"/>
    </location>
</feature>
<dbReference type="EMBL" id="VFOK01000002">
    <property type="protein sequence ID" value="TQL28972.1"/>
    <property type="molecule type" value="Genomic_DNA"/>
</dbReference>
<feature type="compositionally biased region" description="Basic and acidic residues" evidence="1">
    <location>
        <begin position="97"/>
        <end position="109"/>
    </location>
</feature>
<accession>A0A542WZK5</accession>
<dbReference type="OrthoDB" id="5125216at2"/>
<dbReference type="AlphaFoldDB" id="A0A542WZK5"/>
<sequence length="122" mass="12477">MGKLSFLVGLGAGYVLGAKAGRQRYEQIKDRANQAWGHPQVQDTVEKASEQVKAKAPQVAAAAGTAAQKAAGQAARATPGVSSGPEAPNTADEDLPETIHRDEKGKLHAEPGGFGPGPGNLP</sequence>
<evidence type="ECO:0000256" key="1">
    <source>
        <dbReference type="SAM" id="MobiDB-lite"/>
    </source>
</evidence>
<evidence type="ECO:0000313" key="2">
    <source>
        <dbReference type="EMBL" id="TQL28972.1"/>
    </source>
</evidence>
<feature type="compositionally biased region" description="Low complexity" evidence="1">
    <location>
        <begin position="62"/>
        <end position="81"/>
    </location>
</feature>
<reference evidence="2 3" key="1">
    <citation type="submission" date="2019-06" db="EMBL/GenBank/DDBJ databases">
        <title>Sequencing the genomes of 1000 actinobacteria strains.</title>
        <authorList>
            <person name="Klenk H.-P."/>
        </authorList>
    </citation>
    <scope>NUCLEOTIDE SEQUENCE [LARGE SCALE GENOMIC DNA]</scope>
    <source>
        <strain evidence="2 3">DSM 24617</strain>
    </source>
</reference>
<gene>
    <name evidence="2" type="ORF">FB554_3282</name>
</gene>
<organism evidence="2 3">
    <name type="scientific">Barrientosiimonas humi</name>
    <dbReference type="NCBI Taxonomy" id="999931"/>
    <lineage>
        <taxon>Bacteria</taxon>
        <taxon>Bacillati</taxon>
        <taxon>Actinomycetota</taxon>
        <taxon>Actinomycetes</taxon>
        <taxon>Micrococcales</taxon>
        <taxon>Dermacoccaceae</taxon>
        <taxon>Barrientosiimonas</taxon>
    </lineage>
</organism>
<dbReference type="Proteomes" id="UP000318336">
    <property type="component" value="Unassembled WGS sequence"/>
</dbReference>
<proteinExistence type="predicted"/>
<name>A0A542WZK5_9MICO</name>
<protein>
    <recommendedName>
        <fullName evidence="4">YtxH-like protein</fullName>
    </recommendedName>
</protein>
<feature type="compositionally biased region" description="Gly residues" evidence="1">
    <location>
        <begin position="112"/>
        <end position="122"/>
    </location>
</feature>
<evidence type="ECO:0008006" key="4">
    <source>
        <dbReference type="Google" id="ProtNLM"/>
    </source>
</evidence>
<comment type="caution">
    <text evidence="2">The sequence shown here is derived from an EMBL/GenBank/DDBJ whole genome shotgun (WGS) entry which is preliminary data.</text>
</comment>